<keyword evidence="1" id="KW-0472">Membrane</keyword>
<feature type="transmembrane region" description="Helical" evidence="1">
    <location>
        <begin position="12"/>
        <end position="32"/>
    </location>
</feature>
<accession>A0A0C3PR76</accession>
<keyword evidence="1" id="KW-0812">Transmembrane</keyword>
<keyword evidence="3" id="KW-1185">Reference proteome</keyword>
<evidence type="ECO:0000256" key="1">
    <source>
        <dbReference type="SAM" id="Phobius"/>
    </source>
</evidence>
<evidence type="ECO:0000313" key="2">
    <source>
        <dbReference type="EMBL" id="KIO11084.1"/>
    </source>
</evidence>
<dbReference type="InParanoid" id="A0A0C3PR76"/>
<organism evidence="2 3">
    <name type="scientific">Pisolithus tinctorius Marx 270</name>
    <dbReference type="NCBI Taxonomy" id="870435"/>
    <lineage>
        <taxon>Eukaryota</taxon>
        <taxon>Fungi</taxon>
        <taxon>Dikarya</taxon>
        <taxon>Basidiomycota</taxon>
        <taxon>Agaricomycotina</taxon>
        <taxon>Agaricomycetes</taxon>
        <taxon>Agaricomycetidae</taxon>
        <taxon>Boletales</taxon>
        <taxon>Sclerodermatineae</taxon>
        <taxon>Pisolithaceae</taxon>
        <taxon>Pisolithus</taxon>
    </lineage>
</organism>
<keyword evidence="1" id="KW-1133">Transmembrane helix</keyword>
<dbReference type="Proteomes" id="UP000054217">
    <property type="component" value="Unassembled WGS sequence"/>
</dbReference>
<dbReference type="HOGENOM" id="CLU_2455646_0_0_1"/>
<dbReference type="EMBL" id="KN831950">
    <property type="protein sequence ID" value="KIO11084.1"/>
    <property type="molecule type" value="Genomic_DNA"/>
</dbReference>
<proteinExistence type="predicted"/>
<sequence>MFMTSAYDHDFRVFGSFTTHTSVLVAIIMFFIHIYRQYTLSKIITSRIVSLVSYMLVLVFQLVVRHYHPRSPLIGDWSSPTPLHVISRE</sequence>
<feature type="transmembrane region" description="Helical" evidence="1">
    <location>
        <begin position="44"/>
        <end position="64"/>
    </location>
</feature>
<gene>
    <name evidence="2" type="ORF">M404DRAFT_832160</name>
</gene>
<name>A0A0C3PR76_PISTI</name>
<reference evidence="3" key="2">
    <citation type="submission" date="2015-01" db="EMBL/GenBank/DDBJ databases">
        <title>Evolutionary Origins and Diversification of the Mycorrhizal Mutualists.</title>
        <authorList>
            <consortium name="DOE Joint Genome Institute"/>
            <consortium name="Mycorrhizal Genomics Consortium"/>
            <person name="Kohler A."/>
            <person name="Kuo A."/>
            <person name="Nagy L.G."/>
            <person name="Floudas D."/>
            <person name="Copeland A."/>
            <person name="Barry K.W."/>
            <person name="Cichocki N."/>
            <person name="Veneault-Fourrey C."/>
            <person name="LaButti K."/>
            <person name="Lindquist E.A."/>
            <person name="Lipzen A."/>
            <person name="Lundell T."/>
            <person name="Morin E."/>
            <person name="Murat C."/>
            <person name="Riley R."/>
            <person name="Ohm R."/>
            <person name="Sun H."/>
            <person name="Tunlid A."/>
            <person name="Henrissat B."/>
            <person name="Grigoriev I.V."/>
            <person name="Hibbett D.S."/>
            <person name="Martin F."/>
        </authorList>
    </citation>
    <scope>NUCLEOTIDE SEQUENCE [LARGE SCALE GENOMIC DNA]</scope>
    <source>
        <strain evidence="3">Marx 270</strain>
    </source>
</reference>
<protein>
    <submittedName>
        <fullName evidence="2">Uncharacterized protein</fullName>
    </submittedName>
</protein>
<reference evidence="2 3" key="1">
    <citation type="submission" date="2014-04" db="EMBL/GenBank/DDBJ databases">
        <authorList>
            <consortium name="DOE Joint Genome Institute"/>
            <person name="Kuo A."/>
            <person name="Kohler A."/>
            <person name="Costa M.D."/>
            <person name="Nagy L.G."/>
            <person name="Floudas D."/>
            <person name="Copeland A."/>
            <person name="Barry K.W."/>
            <person name="Cichocki N."/>
            <person name="Veneault-Fourrey C."/>
            <person name="LaButti K."/>
            <person name="Lindquist E.A."/>
            <person name="Lipzen A."/>
            <person name="Lundell T."/>
            <person name="Morin E."/>
            <person name="Murat C."/>
            <person name="Sun H."/>
            <person name="Tunlid A."/>
            <person name="Henrissat B."/>
            <person name="Grigoriev I.V."/>
            <person name="Hibbett D.S."/>
            <person name="Martin F."/>
            <person name="Nordberg H.P."/>
            <person name="Cantor M.N."/>
            <person name="Hua S.X."/>
        </authorList>
    </citation>
    <scope>NUCLEOTIDE SEQUENCE [LARGE SCALE GENOMIC DNA]</scope>
    <source>
        <strain evidence="2 3">Marx 270</strain>
    </source>
</reference>
<dbReference type="AlphaFoldDB" id="A0A0C3PR76"/>
<evidence type="ECO:0000313" key="3">
    <source>
        <dbReference type="Proteomes" id="UP000054217"/>
    </source>
</evidence>